<dbReference type="Proteomes" id="UP001497453">
    <property type="component" value="Chromosome 4"/>
</dbReference>
<keyword evidence="2" id="KW-1185">Reference proteome</keyword>
<name>A0ABP1DIR8_9APHY</name>
<organism evidence="1 2">
    <name type="scientific">Somion occarium</name>
    <dbReference type="NCBI Taxonomy" id="3059160"/>
    <lineage>
        <taxon>Eukaryota</taxon>
        <taxon>Fungi</taxon>
        <taxon>Dikarya</taxon>
        <taxon>Basidiomycota</taxon>
        <taxon>Agaricomycotina</taxon>
        <taxon>Agaricomycetes</taxon>
        <taxon>Polyporales</taxon>
        <taxon>Cerrenaceae</taxon>
        <taxon>Somion</taxon>
    </lineage>
</organism>
<accession>A0ABP1DIR8</accession>
<dbReference type="EMBL" id="OZ037947">
    <property type="protein sequence ID" value="CAL1706859.1"/>
    <property type="molecule type" value="Genomic_DNA"/>
</dbReference>
<evidence type="ECO:0000313" key="1">
    <source>
        <dbReference type="EMBL" id="CAL1706859.1"/>
    </source>
</evidence>
<reference evidence="2" key="1">
    <citation type="submission" date="2024-04" db="EMBL/GenBank/DDBJ databases">
        <authorList>
            <person name="Shaw F."/>
            <person name="Minotto A."/>
        </authorList>
    </citation>
    <scope>NUCLEOTIDE SEQUENCE [LARGE SCALE GENOMIC DNA]</scope>
</reference>
<proteinExistence type="predicted"/>
<protein>
    <submittedName>
        <fullName evidence="1">Uncharacterized protein</fullName>
    </submittedName>
</protein>
<gene>
    <name evidence="1" type="ORF">GFSPODELE1_LOCUS6079</name>
</gene>
<sequence>MTRCSSHAIHGLNDFLKACGPTLKYLSLTTASVTWIDSTGEQPKNYALDLQHNYKLSHLRLDLYRVFQEETLSWYLDTLATIRTGNLVVELDQVEAGLDYTNTLEPALLNMDVTKLTIRATLSGFTKGPSQPKIWEMFPQLHKLGVLEGCLTHVLKATG</sequence>
<evidence type="ECO:0000313" key="2">
    <source>
        <dbReference type="Proteomes" id="UP001497453"/>
    </source>
</evidence>